<sequence>MHKIPDWYILPSAAFTISRKQIKYYNFLEKQPENGDVVYGKVTRLGQHVELENKSGRIHRLNEGSTAIFVFGNRYAPDFYEGTIPLTMTNKVDLLARSGIIGNVQVKNSSVKEPTHVKILGYVCDASGEVVNTRNYPLIQPKKTEKKEDRSKLILFIGTSMNSGKSTSATACCWALTTMGYDVRASKVTGTASLKDILHMQDAGASIVNDFTHFGFPSTYLLDEKEVVKIFNDLDLKYANNPKNYWCVELADGILQRETALLLKSPDVRSRIHKLIFAAHDTFGAIGGLNVLKQEFGLVPDAISGVCSSSPLFLRELAEFTDIPVFNNIDCNLQQLSELLI</sequence>
<evidence type="ECO:0000313" key="2">
    <source>
        <dbReference type="Proteomes" id="UP000238937"/>
    </source>
</evidence>
<evidence type="ECO:0008006" key="3">
    <source>
        <dbReference type="Google" id="ProtNLM"/>
    </source>
</evidence>
<accession>A0A2T1GHY8</accession>
<dbReference type="OrthoDB" id="145933at2"/>
<protein>
    <recommendedName>
        <fullName evidence="3">DUF1611 domain-containing protein</fullName>
    </recommendedName>
</protein>
<proteinExistence type="predicted"/>
<name>A0A2T1GHY8_9CYAN</name>
<keyword evidence="2" id="KW-1185">Reference proteome</keyword>
<reference evidence="1 2" key="1">
    <citation type="submission" date="2018-03" db="EMBL/GenBank/DDBJ databases">
        <title>The ancient ancestry and fast evolution of plastids.</title>
        <authorList>
            <person name="Moore K.R."/>
            <person name="Magnabosco C."/>
            <person name="Momper L."/>
            <person name="Gold D.A."/>
            <person name="Bosak T."/>
            <person name="Fournier G.P."/>
        </authorList>
    </citation>
    <scope>NUCLEOTIDE SEQUENCE [LARGE SCALE GENOMIC DNA]</scope>
    <source>
        <strain evidence="1 2">CCALA 037</strain>
    </source>
</reference>
<gene>
    <name evidence="1" type="ORF">C7B77_08790</name>
</gene>
<organism evidence="1 2">
    <name type="scientific">Chamaesiphon polymorphus CCALA 037</name>
    <dbReference type="NCBI Taxonomy" id="2107692"/>
    <lineage>
        <taxon>Bacteria</taxon>
        <taxon>Bacillati</taxon>
        <taxon>Cyanobacteriota</taxon>
        <taxon>Cyanophyceae</taxon>
        <taxon>Gomontiellales</taxon>
        <taxon>Chamaesiphonaceae</taxon>
        <taxon>Chamaesiphon</taxon>
    </lineage>
</organism>
<dbReference type="AlphaFoldDB" id="A0A2T1GHY8"/>
<comment type="caution">
    <text evidence="1">The sequence shown here is derived from an EMBL/GenBank/DDBJ whole genome shotgun (WGS) entry which is preliminary data.</text>
</comment>
<dbReference type="EMBL" id="PVWO01000081">
    <property type="protein sequence ID" value="PSB57328.1"/>
    <property type="molecule type" value="Genomic_DNA"/>
</dbReference>
<evidence type="ECO:0000313" key="1">
    <source>
        <dbReference type="EMBL" id="PSB57328.1"/>
    </source>
</evidence>
<dbReference type="Proteomes" id="UP000238937">
    <property type="component" value="Unassembled WGS sequence"/>
</dbReference>